<dbReference type="InterPro" id="IPR005900">
    <property type="entry name" value="6-phosphogluconolactonase_DevB"/>
</dbReference>
<comment type="similarity">
    <text evidence="4 7">Belongs to the glucosamine/galactosamine-6-phosphate isomerase family. 6-phosphogluconolactonase subfamily.</text>
</comment>
<reference evidence="9" key="2">
    <citation type="submission" date="2023-01" db="EMBL/GenBank/DDBJ databases">
        <title>Gilvimarinus xylanilyticus HB14 isolated from Caulerpa lentillifera aquaculture base in Hainan, China.</title>
        <authorList>
            <person name="Zhang Y.-J."/>
        </authorList>
    </citation>
    <scope>NUCLEOTIDE SEQUENCE</scope>
    <source>
        <strain evidence="9">HB14</strain>
    </source>
</reference>
<evidence type="ECO:0000313" key="10">
    <source>
        <dbReference type="Proteomes" id="UP001139319"/>
    </source>
</evidence>
<dbReference type="SUPFAM" id="SSF100950">
    <property type="entry name" value="NagB/RpiA/CoA transferase-like"/>
    <property type="match status" value="1"/>
</dbReference>
<proteinExistence type="inferred from homology"/>
<dbReference type="GO" id="GO:0017057">
    <property type="term" value="F:6-phosphogluconolactonase activity"/>
    <property type="evidence" value="ECO:0007669"/>
    <property type="project" value="UniProtKB-UniRule"/>
</dbReference>
<evidence type="ECO:0000256" key="3">
    <source>
        <dbReference type="ARBA" id="ARBA00004961"/>
    </source>
</evidence>
<keyword evidence="7 9" id="KW-0378">Hydrolase</keyword>
<comment type="caution">
    <text evidence="9">The sequence shown here is derived from an EMBL/GenBank/DDBJ whole genome shotgun (WGS) entry which is preliminary data.</text>
</comment>
<dbReference type="CDD" id="cd01400">
    <property type="entry name" value="6PGL"/>
    <property type="match status" value="1"/>
</dbReference>
<dbReference type="PANTHER" id="PTHR11054:SF0">
    <property type="entry name" value="6-PHOSPHOGLUCONOLACTONASE"/>
    <property type="match status" value="1"/>
</dbReference>
<evidence type="ECO:0000256" key="7">
    <source>
        <dbReference type="RuleBase" id="RU365095"/>
    </source>
</evidence>
<evidence type="ECO:0000256" key="5">
    <source>
        <dbReference type="ARBA" id="ARBA00013198"/>
    </source>
</evidence>
<keyword evidence="10" id="KW-1185">Reference proteome</keyword>
<evidence type="ECO:0000256" key="6">
    <source>
        <dbReference type="ARBA" id="ARBA00020337"/>
    </source>
</evidence>
<evidence type="ECO:0000256" key="1">
    <source>
        <dbReference type="ARBA" id="ARBA00000832"/>
    </source>
</evidence>
<reference evidence="9" key="1">
    <citation type="submission" date="2022-05" db="EMBL/GenBank/DDBJ databases">
        <authorList>
            <person name="Sun H.-N."/>
        </authorList>
    </citation>
    <scope>NUCLEOTIDE SEQUENCE</scope>
    <source>
        <strain evidence="9">HB14</strain>
    </source>
</reference>
<dbReference type="EMBL" id="JAMFTH010000001">
    <property type="protein sequence ID" value="MCP8898291.1"/>
    <property type="molecule type" value="Genomic_DNA"/>
</dbReference>
<protein>
    <recommendedName>
        <fullName evidence="6 7">6-phosphogluconolactonase</fullName>
        <shortName evidence="7">6PGL</shortName>
        <ecNumber evidence="5 7">3.1.1.31</ecNumber>
    </recommendedName>
</protein>
<dbReference type="InterPro" id="IPR039104">
    <property type="entry name" value="6PGL"/>
</dbReference>
<sequence length="235" mass="25492">MAVEERFFDTREEMIDAVFAQTIGALEEAVKERDEASFLVSGGSSPAPIYKRLSEADLAWNRVKVALVDERWVDYDHDKSNEAFIVKTLMQNNAANAKLIGMKNTSESAAAGLAQCESAYQTLAKPFDVTVLGMGPDGHTASLFPHAQGLAEALETKNLCSAIKAIKSEVTGDCTERMTLSLAGISNSREVLLLISGDEKLATYREAMAGGDVAEMPVRAVLNQQDIKVTVYWAP</sequence>
<comment type="function">
    <text evidence="2 7">Hydrolysis of 6-phosphogluconolactone to 6-phosphogluconate.</text>
</comment>
<comment type="pathway">
    <text evidence="3 7">Carbohydrate degradation; pentose phosphate pathway; D-ribulose 5-phosphate from D-glucose 6-phosphate (oxidative stage): step 2/3.</text>
</comment>
<feature type="domain" description="Glucosamine/galactosamine-6-phosphate isomerase" evidence="8">
    <location>
        <begin position="10"/>
        <end position="225"/>
    </location>
</feature>
<gene>
    <name evidence="7 9" type="primary">pgl</name>
    <name evidence="9" type="ORF">M6D89_03130</name>
</gene>
<evidence type="ECO:0000259" key="8">
    <source>
        <dbReference type="Pfam" id="PF01182"/>
    </source>
</evidence>
<evidence type="ECO:0000313" key="9">
    <source>
        <dbReference type="EMBL" id="MCP8898291.1"/>
    </source>
</evidence>
<dbReference type="RefSeq" id="WP_253966575.1">
    <property type="nucleotide sequence ID" value="NZ_JAMFTH010000001.1"/>
</dbReference>
<comment type="catalytic activity">
    <reaction evidence="1 7">
        <text>6-phospho-D-glucono-1,5-lactone + H2O = 6-phospho-D-gluconate + H(+)</text>
        <dbReference type="Rhea" id="RHEA:12556"/>
        <dbReference type="ChEBI" id="CHEBI:15377"/>
        <dbReference type="ChEBI" id="CHEBI:15378"/>
        <dbReference type="ChEBI" id="CHEBI:57955"/>
        <dbReference type="ChEBI" id="CHEBI:58759"/>
        <dbReference type="EC" id="3.1.1.31"/>
    </reaction>
</comment>
<dbReference type="InterPro" id="IPR006148">
    <property type="entry name" value="Glc/Gal-6P_isomerase"/>
</dbReference>
<dbReference type="NCBIfam" id="TIGR01198">
    <property type="entry name" value="pgl"/>
    <property type="match status" value="1"/>
</dbReference>
<dbReference type="EC" id="3.1.1.31" evidence="5 7"/>
<evidence type="ECO:0000256" key="2">
    <source>
        <dbReference type="ARBA" id="ARBA00002681"/>
    </source>
</evidence>
<dbReference type="Gene3D" id="3.40.50.1360">
    <property type="match status" value="1"/>
</dbReference>
<dbReference type="Pfam" id="PF01182">
    <property type="entry name" value="Glucosamine_iso"/>
    <property type="match status" value="1"/>
</dbReference>
<dbReference type="GO" id="GO:0006098">
    <property type="term" value="P:pentose-phosphate shunt"/>
    <property type="evidence" value="ECO:0007669"/>
    <property type="project" value="InterPro"/>
</dbReference>
<dbReference type="GO" id="GO:0005975">
    <property type="term" value="P:carbohydrate metabolic process"/>
    <property type="evidence" value="ECO:0007669"/>
    <property type="project" value="UniProtKB-UniRule"/>
</dbReference>
<dbReference type="AlphaFoldDB" id="A0A9X2HXB3"/>
<accession>A0A9X2HXB3</accession>
<evidence type="ECO:0000256" key="4">
    <source>
        <dbReference type="ARBA" id="ARBA00010662"/>
    </source>
</evidence>
<dbReference type="Proteomes" id="UP001139319">
    <property type="component" value="Unassembled WGS sequence"/>
</dbReference>
<name>A0A9X2HXB3_9GAMM</name>
<organism evidence="9 10">
    <name type="scientific">Gilvimarinus xylanilyticus</name>
    <dbReference type="NCBI Taxonomy" id="2944139"/>
    <lineage>
        <taxon>Bacteria</taxon>
        <taxon>Pseudomonadati</taxon>
        <taxon>Pseudomonadota</taxon>
        <taxon>Gammaproteobacteria</taxon>
        <taxon>Cellvibrionales</taxon>
        <taxon>Cellvibrionaceae</taxon>
        <taxon>Gilvimarinus</taxon>
    </lineage>
</organism>
<dbReference type="PANTHER" id="PTHR11054">
    <property type="entry name" value="6-PHOSPHOGLUCONOLACTONASE"/>
    <property type="match status" value="1"/>
</dbReference>
<dbReference type="InterPro" id="IPR037171">
    <property type="entry name" value="NagB/RpiA_transferase-like"/>
</dbReference>